<gene>
    <name evidence="3" type="ORF">WN71_001310</name>
</gene>
<dbReference type="AlphaFoldDB" id="A0A1J4P665"/>
<name>A0A1J4P665_9ACTN</name>
<accession>A0A1J4P665</accession>
<keyword evidence="4" id="KW-1185">Reference proteome</keyword>
<organism evidence="3 4">
    <name type="scientific">Streptomyces mangrovisoli</name>
    <dbReference type="NCBI Taxonomy" id="1428628"/>
    <lineage>
        <taxon>Bacteria</taxon>
        <taxon>Bacillati</taxon>
        <taxon>Actinomycetota</taxon>
        <taxon>Actinomycetes</taxon>
        <taxon>Kitasatosporales</taxon>
        <taxon>Streptomycetaceae</taxon>
        <taxon>Streptomyces</taxon>
    </lineage>
</organism>
<dbReference type="InterPro" id="IPR041436">
    <property type="entry name" value="RNAse_A_bac"/>
</dbReference>
<dbReference type="EMBL" id="LAVA02000003">
    <property type="protein sequence ID" value="OIJ69722.1"/>
    <property type="molecule type" value="Genomic_DNA"/>
</dbReference>
<feature type="region of interest" description="Disordered" evidence="1">
    <location>
        <begin position="54"/>
        <end position="98"/>
    </location>
</feature>
<comment type="caution">
    <text evidence="3">The sequence shown here is derived from an EMBL/GenBank/DDBJ whole genome shotgun (WGS) entry which is preliminary data.</text>
</comment>
<dbReference type="OrthoDB" id="3912727at2"/>
<proteinExistence type="predicted"/>
<feature type="compositionally biased region" description="Basic and acidic residues" evidence="1">
    <location>
        <begin position="1"/>
        <end position="14"/>
    </location>
</feature>
<dbReference type="Pfam" id="PF18431">
    <property type="entry name" value="RNAse_A_bac"/>
    <property type="match status" value="1"/>
</dbReference>
<feature type="compositionally biased region" description="Polar residues" evidence="1">
    <location>
        <begin position="78"/>
        <end position="89"/>
    </location>
</feature>
<feature type="domain" description="Bacterial CdiA-CT RNAse A" evidence="2">
    <location>
        <begin position="2"/>
        <end position="126"/>
    </location>
</feature>
<evidence type="ECO:0000259" key="2">
    <source>
        <dbReference type="Pfam" id="PF18431"/>
    </source>
</evidence>
<protein>
    <recommendedName>
        <fullName evidence="2">Bacterial CdiA-CT RNAse A domain-containing protein</fullName>
    </recommendedName>
</protein>
<evidence type="ECO:0000313" key="3">
    <source>
        <dbReference type="EMBL" id="OIJ69722.1"/>
    </source>
</evidence>
<reference evidence="3" key="1">
    <citation type="submission" date="2016-10" db="EMBL/GenBank/DDBJ databases">
        <title>Genome sequence of Streptomyces mangrovisoli MUSC 149.</title>
        <authorList>
            <person name="Lee L.-H."/>
            <person name="Ser H.-L."/>
        </authorList>
    </citation>
    <scope>NUCLEOTIDE SEQUENCE [LARGE SCALE GENOMIC DNA]</scope>
    <source>
        <strain evidence="3">MUSC 149</strain>
    </source>
</reference>
<feature type="region of interest" description="Disordered" evidence="1">
    <location>
        <begin position="1"/>
        <end position="26"/>
    </location>
</feature>
<evidence type="ECO:0000256" key="1">
    <source>
        <dbReference type="SAM" id="MobiDB-lite"/>
    </source>
</evidence>
<dbReference type="Proteomes" id="UP000034196">
    <property type="component" value="Unassembled WGS sequence"/>
</dbReference>
<sequence length="128" mass="14275">MTDDQLRGRLRDDSSASSASTFTDLPSAQRFTQAALDDVNNADRIEKWIERVERRKRNNPGWDPNNSKIQPPIELSFNEVTGSTVSGSDYAQHGDGAQASNTHKVRVVLRYRDGLEPPFTVVTSMPVN</sequence>
<evidence type="ECO:0000313" key="4">
    <source>
        <dbReference type="Proteomes" id="UP000034196"/>
    </source>
</evidence>